<gene>
    <name evidence="1" type="ORF">NDU88_004720</name>
</gene>
<name>A0AAV7QIN1_PLEWA</name>
<evidence type="ECO:0000313" key="1">
    <source>
        <dbReference type="EMBL" id="KAJ1138333.1"/>
    </source>
</evidence>
<dbReference type="EMBL" id="JANPWB010000010">
    <property type="protein sequence ID" value="KAJ1138333.1"/>
    <property type="molecule type" value="Genomic_DNA"/>
</dbReference>
<dbReference type="AlphaFoldDB" id="A0AAV7QIN1"/>
<comment type="caution">
    <text evidence="1">The sequence shown here is derived from an EMBL/GenBank/DDBJ whole genome shotgun (WGS) entry which is preliminary data.</text>
</comment>
<sequence length="187" mass="21725">MEPKGPEEKRKWDSPSGSKCRWIYLEPWGKEIGRKRRRMLKPLNRTRLLEVMARCPRLCEIELEDIKQIGFIPSSEGEEVTKALFYSECIRRLALQAEAELGKEGIRLVQQSELGCETQDGRVLTWHAGLLPDSLYNNNQRRCVDGNNGSLRVTVVTENIDPQWRNRFEPLVDPRDNYRRGELSVVD</sequence>
<evidence type="ECO:0000313" key="2">
    <source>
        <dbReference type="Proteomes" id="UP001066276"/>
    </source>
</evidence>
<organism evidence="1 2">
    <name type="scientific">Pleurodeles waltl</name>
    <name type="common">Iberian ribbed newt</name>
    <dbReference type="NCBI Taxonomy" id="8319"/>
    <lineage>
        <taxon>Eukaryota</taxon>
        <taxon>Metazoa</taxon>
        <taxon>Chordata</taxon>
        <taxon>Craniata</taxon>
        <taxon>Vertebrata</taxon>
        <taxon>Euteleostomi</taxon>
        <taxon>Amphibia</taxon>
        <taxon>Batrachia</taxon>
        <taxon>Caudata</taxon>
        <taxon>Salamandroidea</taxon>
        <taxon>Salamandridae</taxon>
        <taxon>Pleurodelinae</taxon>
        <taxon>Pleurodeles</taxon>
    </lineage>
</organism>
<protein>
    <submittedName>
        <fullName evidence="1">Uncharacterized protein</fullName>
    </submittedName>
</protein>
<accession>A0AAV7QIN1</accession>
<dbReference type="Proteomes" id="UP001066276">
    <property type="component" value="Chromosome 6"/>
</dbReference>
<keyword evidence="2" id="KW-1185">Reference proteome</keyword>
<reference evidence="1" key="1">
    <citation type="journal article" date="2022" name="bioRxiv">
        <title>Sequencing and chromosome-scale assembly of the giantPleurodeles waltlgenome.</title>
        <authorList>
            <person name="Brown T."/>
            <person name="Elewa A."/>
            <person name="Iarovenko S."/>
            <person name="Subramanian E."/>
            <person name="Araus A.J."/>
            <person name="Petzold A."/>
            <person name="Susuki M."/>
            <person name="Suzuki K.-i.T."/>
            <person name="Hayashi T."/>
            <person name="Toyoda A."/>
            <person name="Oliveira C."/>
            <person name="Osipova E."/>
            <person name="Leigh N.D."/>
            <person name="Simon A."/>
            <person name="Yun M.H."/>
        </authorList>
    </citation>
    <scope>NUCLEOTIDE SEQUENCE</scope>
    <source>
        <strain evidence="1">20211129_DDA</strain>
        <tissue evidence="1">Liver</tissue>
    </source>
</reference>
<proteinExistence type="predicted"/>